<dbReference type="InterPro" id="IPR001099">
    <property type="entry name" value="Chalcone/stilbene_synt_N"/>
</dbReference>
<dbReference type="KEGG" id="uli:ETAA1_14670"/>
<dbReference type="CDD" id="cd00831">
    <property type="entry name" value="CHS_like"/>
    <property type="match status" value="1"/>
</dbReference>
<evidence type="ECO:0000259" key="5">
    <source>
        <dbReference type="Pfam" id="PF02797"/>
    </source>
</evidence>
<reference evidence="6 7" key="1">
    <citation type="submission" date="2019-02" db="EMBL/GenBank/DDBJ databases">
        <title>Deep-cultivation of Planctomycetes and their phenomic and genomic characterization uncovers novel biology.</title>
        <authorList>
            <person name="Wiegand S."/>
            <person name="Jogler M."/>
            <person name="Boedeker C."/>
            <person name="Pinto D."/>
            <person name="Vollmers J."/>
            <person name="Rivas-Marin E."/>
            <person name="Kohn T."/>
            <person name="Peeters S.H."/>
            <person name="Heuer A."/>
            <person name="Rast P."/>
            <person name="Oberbeckmann S."/>
            <person name="Bunk B."/>
            <person name="Jeske O."/>
            <person name="Meyerdierks A."/>
            <person name="Storesund J.E."/>
            <person name="Kallscheuer N."/>
            <person name="Luecker S."/>
            <person name="Lage O.M."/>
            <person name="Pohl T."/>
            <person name="Merkel B.J."/>
            <person name="Hornburger P."/>
            <person name="Mueller R.-W."/>
            <person name="Bruemmer F."/>
            <person name="Labrenz M."/>
            <person name="Spormann A.M."/>
            <person name="Op den Camp H."/>
            <person name="Overmann J."/>
            <person name="Amann R."/>
            <person name="Jetten M.S.M."/>
            <person name="Mascher T."/>
            <person name="Medema M.H."/>
            <person name="Devos D.P."/>
            <person name="Kaster A.-K."/>
            <person name="Ovreas L."/>
            <person name="Rohde M."/>
            <person name="Galperin M.Y."/>
            <person name="Jogler C."/>
        </authorList>
    </citation>
    <scope>NUCLEOTIDE SEQUENCE [LARGE SCALE GENOMIC DNA]</scope>
    <source>
        <strain evidence="6 7">ETA_A1</strain>
    </source>
</reference>
<proteinExistence type="inferred from homology"/>
<dbReference type="EC" id="2.3.1.-" evidence="6"/>
<keyword evidence="2 6" id="KW-0808">Transferase</keyword>
<name>A0A517XPV9_9BACT</name>
<keyword evidence="6" id="KW-0012">Acyltransferase</keyword>
<dbReference type="Gene3D" id="3.40.47.10">
    <property type="match status" value="2"/>
</dbReference>
<evidence type="ECO:0000313" key="7">
    <source>
        <dbReference type="Proteomes" id="UP000319576"/>
    </source>
</evidence>
<dbReference type="OrthoDB" id="9786288at2"/>
<dbReference type="Pfam" id="PF00195">
    <property type="entry name" value="Chal_sti_synt_N"/>
    <property type="match status" value="1"/>
</dbReference>
<dbReference type="RefSeq" id="WP_145235651.1">
    <property type="nucleotide sequence ID" value="NZ_CP036273.1"/>
</dbReference>
<protein>
    <submittedName>
        <fullName evidence="6">Alpha-pyrone synthesis polyketide synthase-like Pks18</fullName>
        <ecNumber evidence="6">2.3.1.-</ecNumber>
    </submittedName>
</protein>
<evidence type="ECO:0000313" key="6">
    <source>
        <dbReference type="EMBL" id="QDU19538.1"/>
    </source>
</evidence>
<dbReference type="PANTHER" id="PTHR11877">
    <property type="entry name" value="HYDROXYMETHYLGLUTARYL-COA SYNTHASE"/>
    <property type="match status" value="1"/>
</dbReference>
<keyword evidence="7" id="KW-1185">Reference proteome</keyword>
<dbReference type="EMBL" id="CP036273">
    <property type="protein sequence ID" value="QDU19538.1"/>
    <property type="molecule type" value="Genomic_DNA"/>
</dbReference>
<gene>
    <name evidence="6" type="ORF">ETAA1_14670</name>
</gene>
<sequence>MSFAIHGLGTANPPDAVTAADGLGLARKLAGADVRTSTWLVPVYEKSGVERRFQVIGGAVVRDVLDGEDRVSSPFYPTPARDNVGPTTAERMTMYAAEAGPLALRAAAQAVAESGFAPDSFTHLVTVSCTGFGAPGVDLALIRGLGLRPTVERTNVGFMGCHGALNGLRVAHAFAAAHPGARVLVTAVELCSLHYYYGNEADKLIANAIFADGAAAVAGQWEASGPRERAVPLQLRASGSCLIPESAADMAWTVGDNGFAMTLSRRVPGLIAAHLKPWLDGWLRDNGLSLADVKSWAVHPGGPKILVAVEEALGLPPAALASSRAVFADRGNMSSPTVLFVLDKLRREGAPGPCVALGFGPGLVAEAALFA</sequence>
<feature type="domain" description="Chalcone/stilbene synthase C-terminal" evidence="5">
    <location>
        <begin position="235"/>
        <end position="369"/>
    </location>
</feature>
<dbReference type="PIRSF" id="PIRSF000451">
    <property type="entry name" value="PKS_III"/>
    <property type="match status" value="1"/>
</dbReference>
<feature type="domain" description="Chalcone/stilbene synthase N-terminal" evidence="4">
    <location>
        <begin position="83"/>
        <end position="217"/>
    </location>
</feature>
<dbReference type="InterPro" id="IPR012328">
    <property type="entry name" value="Chalcone/stilbene_synt_C"/>
</dbReference>
<evidence type="ECO:0000256" key="2">
    <source>
        <dbReference type="ARBA" id="ARBA00022679"/>
    </source>
</evidence>
<dbReference type="Pfam" id="PF02797">
    <property type="entry name" value="Chal_sti_synt_C"/>
    <property type="match status" value="1"/>
</dbReference>
<dbReference type="InterPro" id="IPR011141">
    <property type="entry name" value="Polyketide_synthase_type-III"/>
</dbReference>
<dbReference type="PANTHER" id="PTHR11877:SF46">
    <property type="entry name" value="TYPE III POLYKETIDE SYNTHASE A"/>
    <property type="match status" value="1"/>
</dbReference>
<feature type="active site" description="Acyl-thioester intermediate" evidence="3">
    <location>
        <position position="161"/>
    </location>
</feature>
<dbReference type="GO" id="GO:0016747">
    <property type="term" value="F:acyltransferase activity, transferring groups other than amino-acyl groups"/>
    <property type="evidence" value="ECO:0007669"/>
    <property type="project" value="InterPro"/>
</dbReference>
<comment type="similarity">
    <text evidence="1">Belongs to the thiolase-like superfamily. Chalcone/stilbene synthases family.</text>
</comment>
<dbReference type="Proteomes" id="UP000319576">
    <property type="component" value="Chromosome"/>
</dbReference>
<accession>A0A517XPV9</accession>
<organism evidence="6 7">
    <name type="scientific">Urbifossiella limnaea</name>
    <dbReference type="NCBI Taxonomy" id="2528023"/>
    <lineage>
        <taxon>Bacteria</taxon>
        <taxon>Pseudomonadati</taxon>
        <taxon>Planctomycetota</taxon>
        <taxon>Planctomycetia</taxon>
        <taxon>Gemmatales</taxon>
        <taxon>Gemmataceae</taxon>
        <taxon>Urbifossiella</taxon>
    </lineage>
</organism>
<evidence type="ECO:0000256" key="1">
    <source>
        <dbReference type="ARBA" id="ARBA00005531"/>
    </source>
</evidence>
<evidence type="ECO:0000256" key="3">
    <source>
        <dbReference type="PIRSR" id="PIRSR000451-1"/>
    </source>
</evidence>
<dbReference type="SUPFAM" id="SSF53901">
    <property type="entry name" value="Thiolase-like"/>
    <property type="match status" value="1"/>
</dbReference>
<evidence type="ECO:0000259" key="4">
    <source>
        <dbReference type="Pfam" id="PF00195"/>
    </source>
</evidence>
<dbReference type="AlphaFoldDB" id="A0A517XPV9"/>
<dbReference type="InterPro" id="IPR016039">
    <property type="entry name" value="Thiolase-like"/>
</dbReference>
<dbReference type="GO" id="GO:0030639">
    <property type="term" value="P:polyketide biosynthetic process"/>
    <property type="evidence" value="ECO:0007669"/>
    <property type="project" value="TreeGrafter"/>
</dbReference>